<protein>
    <submittedName>
        <fullName evidence="2">Uncharacterized protein</fullName>
    </submittedName>
</protein>
<proteinExistence type="predicted"/>
<feature type="region of interest" description="Disordered" evidence="1">
    <location>
        <begin position="1"/>
        <end position="37"/>
    </location>
</feature>
<evidence type="ECO:0000313" key="2">
    <source>
        <dbReference type="EMBL" id="EED86371.1"/>
    </source>
</evidence>
<dbReference type="AlphaFoldDB" id="B8LE74"/>
<dbReference type="GeneID" id="7447341"/>
<dbReference type="KEGG" id="tps:THAPSDRAFT_bd740"/>
<sequence length="233" mass="25340">MSSSFNSNNSTEEVSTKQRTVVIKSTPTKPKKVKKSVGFAPQVSLRSYHQDANTNTGPSSWLNAEELNSAKEVSKRLAKLHYCYNKNSTSNNHVHPTQFQLNGESLRGFEHITDLSQGRARQGVKNQYVNCVMELKENSASALLASSSSEKIGSLSQGALRYSRRVAEEDAEVAAEILKEDLASEAVTLSVPSTTPFGASDDSANASKMTQADTNMIPADLQWLVAVLLNGMQ</sequence>
<dbReference type="HOGENOM" id="CLU_1192010_0_0_1"/>
<evidence type="ECO:0000313" key="3">
    <source>
        <dbReference type="Proteomes" id="UP000001449"/>
    </source>
</evidence>
<gene>
    <name evidence="2" type="ORF">THAPSDRAFT_bd740</name>
</gene>
<dbReference type="RefSeq" id="XP_002297325.1">
    <property type="nucleotide sequence ID" value="XM_002297289.1"/>
</dbReference>
<feature type="compositionally biased region" description="Low complexity" evidence="1">
    <location>
        <begin position="1"/>
        <end position="10"/>
    </location>
</feature>
<dbReference type="EMBL" id="DS999430">
    <property type="protein sequence ID" value="EED86371.1"/>
    <property type="molecule type" value="Genomic_DNA"/>
</dbReference>
<name>B8LE74_THAPS</name>
<dbReference type="InParanoid" id="B8LE74"/>
<evidence type="ECO:0000256" key="1">
    <source>
        <dbReference type="SAM" id="MobiDB-lite"/>
    </source>
</evidence>
<reference evidence="2 3" key="1">
    <citation type="journal article" date="2004" name="Science">
        <title>The genome of the diatom Thalassiosira pseudonana: ecology, evolution, and metabolism.</title>
        <authorList>
            <person name="Armbrust E.V."/>
            <person name="Berges J.A."/>
            <person name="Bowler C."/>
            <person name="Green B.R."/>
            <person name="Martinez D."/>
            <person name="Putnam N.H."/>
            <person name="Zhou S."/>
            <person name="Allen A.E."/>
            <person name="Apt K.E."/>
            <person name="Bechner M."/>
            <person name="Brzezinski M.A."/>
            <person name="Chaal B.K."/>
            <person name="Chiovitti A."/>
            <person name="Davis A.K."/>
            <person name="Demarest M.S."/>
            <person name="Detter J.C."/>
            <person name="Glavina T."/>
            <person name="Goodstein D."/>
            <person name="Hadi M.Z."/>
            <person name="Hellsten U."/>
            <person name="Hildebrand M."/>
            <person name="Jenkins B.D."/>
            <person name="Jurka J."/>
            <person name="Kapitonov V.V."/>
            <person name="Kroger N."/>
            <person name="Lau W.W."/>
            <person name="Lane T.W."/>
            <person name="Larimer F.W."/>
            <person name="Lippmeier J.C."/>
            <person name="Lucas S."/>
            <person name="Medina M."/>
            <person name="Montsant A."/>
            <person name="Obornik M."/>
            <person name="Parker M.S."/>
            <person name="Palenik B."/>
            <person name="Pazour G.J."/>
            <person name="Richardson P.M."/>
            <person name="Rynearson T.A."/>
            <person name="Saito M.A."/>
            <person name="Schwartz D.C."/>
            <person name="Thamatrakoln K."/>
            <person name="Valentin K."/>
            <person name="Vardi A."/>
            <person name="Wilkerson F.P."/>
            <person name="Rokhsar D.S."/>
        </authorList>
    </citation>
    <scope>NUCLEOTIDE SEQUENCE [LARGE SCALE GENOMIC DNA]</scope>
    <source>
        <strain evidence="2 3">CCMP1335</strain>
    </source>
</reference>
<accession>B8LE74</accession>
<reference evidence="2 3" key="2">
    <citation type="journal article" date="2008" name="Nature">
        <title>The Phaeodactylum genome reveals the evolutionary history of diatom genomes.</title>
        <authorList>
            <person name="Bowler C."/>
            <person name="Allen A.E."/>
            <person name="Badger J.H."/>
            <person name="Grimwood J."/>
            <person name="Jabbari K."/>
            <person name="Kuo A."/>
            <person name="Maheswari U."/>
            <person name="Martens C."/>
            <person name="Maumus F."/>
            <person name="Otillar R.P."/>
            <person name="Rayko E."/>
            <person name="Salamov A."/>
            <person name="Vandepoele K."/>
            <person name="Beszteri B."/>
            <person name="Gruber A."/>
            <person name="Heijde M."/>
            <person name="Katinka M."/>
            <person name="Mock T."/>
            <person name="Valentin K."/>
            <person name="Verret F."/>
            <person name="Berges J.A."/>
            <person name="Brownlee C."/>
            <person name="Cadoret J.P."/>
            <person name="Chiovitti A."/>
            <person name="Choi C.J."/>
            <person name="Coesel S."/>
            <person name="De Martino A."/>
            <person name="Detter J.C."/>
            <person name="Durkin C."/>
            <person name="Falciatore A."/>
            <person name="Fournet J."/>
            <person name="Haruta M."/>
            <person name="Huysman M.J."/>
            <person name="Jenkins B.D."/>
            <person name="Jiroutova K."/>
            <person name="Jorgensen R.E."/>
            <person name="Joubert Y."/>
            <person name="Kaplan A."/>
            <person name="Kroger N."/>
            <person name="Kroth P.G."/>
            <person name="La Roche J."/>
            <person name="Lindquist E."/>
            <person name="Lommer M."/>
            <person name="Martin-Jezequel V."/>
            <person name="Lopez P.J."/>
            <person name="Lucas S."/>
            <person name="Mangogna M."/>
            <person name="McGinnis K."/>
            <person name="Medlin L.K."/>
            <person name="Montsant A."/>
            <person name="Oudot-Le Secq M.P."/>
            <person name="Napoli C."/>
            <person name="Obornik M."/>
            <person name="Parker M.S."/>
            <person name="Petit J.L."/>
            <person name="Porcel B.M."/>
            <person name="Poulsen N."/>
            <person name="Robison M."/>
            <person name="Rychlewski L."/>
            <person name="Rynearson T.A."/>
            <person name="Schmutz J."/>
            <person name="Shapiro H."/>
            <person name="Siaut M."/>
            <person name="Stanley M."/>
            <person name="Sussman M.R."/>
            <person name="Taylor A.R."/>
            <person name="Vardi A."/>
            <person name="von Dassow P."/>
            <person name="Vyverman W."/>
            <person name="Willis A."/>
            <person name="Wyrwicz L.S."/>
            <person name="Rokhsar D.S."/>
            <person name="Weissenbach J."/>
            <person name="Armbrust E.V."/>
            <person name="Green B.R."/>
            <person name="Van de Peer Y."/>
            <person name="Grigoriev I.V."/>
        </authorList>
    </citation>
    <scope>NUCLEOTIDE SEQUENCE [LARGE SCALE GENOMIC DNA]</scope>
    <source>
        <strain evidence="2 3">CCMP1335</strain>
    </source>
</reference>
<keyword evidence="3" id="KW-1185">Reference proteome</keyword>
<organism evidence="2 3">
    <name type="scientific">Thalassiosira pseudonana</name>
    <name type="common">Marine diatom</name>
    <name type="synonym">Cyclotella nana</name>
    <dbReference type="NCBI Taxonomy" id="35128"/>
    <lineage>
        <taxon>Eukaryota</taxon>
        <taxon>Sar</taxon>
        <taxon>Stramenopiles</taxon>
        <taxon>Ochrophyta</taxon>
        <taxon>Bacillariophyta</taxon>
        <taxon>Coscinodiscophyceae</taxon>
        <taxon>Thalassiosirophycidae</taxon>
        <taxon>Thalassiosirales</taxon>
        <taxon>Thalassiosiraceae</taxon>
        <taxon>Thalassiosira</taxon>
    </lineage>
</organism>
<dbReference type="Proteomes" id="UP000001449">
    <property type="component" value="Unassembled WGS sequence"/>
</dbReference>